<keyword evidence="1" id="KW-0732">Signal</keyword>
<sequence length="271" mass="29213">MRFFFLLLSLLGARSAEAVLKCWECSSPSTTKSPFDCDPENGGHSVECYSLLGRGLEGVCATWINEKQVKKFCTWLPEVMMGGETEKCDVHFKDNSKTLCWCKSGDNCNQKGILNQGATGQPACPSGAESASSSQSLLVLLTIGIISFRFGKLLPCVLLGLVALSAFPFGAEALQCKAGQGTSTFPIPCDEQFPFCFLQMTETDSEPKYAYGCLSETMASPDIFPHLSNGLCGVDAISDKNIIVYCICNDKDNCNEDPINGVGLRTAPKSC</sequence>
<comment type="caution">
    <text evidence="2">The sequence shown here is derived from an EMBL/GenBank/DDBJ whole genome shotgun (WGS) entry which is preliminary data.</text>
</comment>
<evidence type="ECO:0000313" key="3">
    <source>
        <dbReference type="Proteomes" id="UP000094527"/>
    </source>
</evidence>
<feature type="chain" id="PRO_5008904117" evidence="1">
    <location>
        <begin position="19"/>
        <end position="271"/>
    </location>
</feature>
<dbReference type="EMBL" id="LJIJ01001115">
    <property type="protein sequence ID" value="ODM92941.1"/>
    <property type="molecule type" value="Genomic_DNA"/>
</dbReference>
<keyword evidence="3" id="KW-1185">Reference proteome</keyword>
<proteinExistence type="predicted"/>
<name>A0A1D2MJ41_ORCCI</name>
<accession>A0A1D2MJ41</accession>
<reference evidence="2 3" key="1">
    <citation type="journal article" date="2016" name="Genome Biol. Evol.">
        <title>Gene Family Evolution Reflects Adaptation to Soil Environmental Stressors in the Genome of the Collembolan Orchesella cincta.</title>
        <authorList>
            <person name="Faddeeva-Vakhrusheva A."/>
            <person name="Derks M.F."/>
            <person name="Anvar S.Y."/>
            <person name="Agamennone V."/>
            <person name="Suring W."/>
            <person name="Smit S."/>
            <person name="van Straalen N.M."/>
            <person name="Roelofs D."/>
        </authorList>
    </citation>
    <scope>NUCLEOTIDE SEQUENCE [LARGE SCALE GENOMIC DNA]</scope>
    <source>
        <tissue evidence="2">Mixed pool</tissue>
    </source>
</reference>
<protein>
    <submittedName>
        <fullName evidence="2">Uncharacterized protein</fullName>
    </submittedName>
</protein>
<evidence type="ECO:0000313" key="2">
    <source>
        <dbReference type="EMBL" id="ODM92941.1"/>
    </source>
</evidence>
<organism evidence="2 3">
    <name type="scientific">Orchesella cincta</name>
    <name type="common">Springtail</name>
    <name type="synonym">Podura cincta</name>
    <dbReference type="NCBI Taxonomy" id="48709"/>
    <lineage>
        <taxon>Eukaryota</taxon>
        <taxon>Metazoa</taxon>
        <taxon>Ecdysozoa</taxon>
        <taxon>Arthropoda</taxon>
        <taxon>Hexapoda</taxon>
        <taxon>Collembola</taxon>
        <taxon>Entomobryomorpha</taxon>
        <taxon>Entomobryoidea</taxon>
        <taxon>Orchesellidae</taxon>
        <taxon>Orchesellinae</taxon>
        <taxon>Orchesella</taxon>
    </lineage>
</organism>
<gene>
    <name evidence="2" type="ORF">Ocin01_13740</name>
</gene>
<dbReference type="Proteomes" id="UP000094527">
    <property type="component" value="Unassembled WGS sequence"/>
</dbReference>
<feature type="signal peptide" evidence="1">
    <location>
        <begin position="1"/>
        <end position="18"/>
    </location>
</feature>
<dbReference type="AlphaFoldDB" id="A0A1D2MJ41"/>
<evidence type="ECO:0000256" key="1">
    <source>
        <dbReference type="SAM" id="SignalP"/>
    </source>
</evidence>